<dbReference type="GO" id="GO:0003700">
    <property type="term" value="F:DNA-binding transcription factor activity"/>
    <property type="evidence" value="ECO:0007669"/>
    <property type="project" value="InterPro"/>
</dbReference>
<gene>
    <name evidence="2" type="ORF">AQJ64_32645</name>
</gene>
<comment type="caution">
    <text evidence="2">The sequence shown here is derived from an EMBL/GenBank/DDBJ whole genome shotgun (WGS) entry which is preliminary data.</text>
</comment>
<proteinExistence type="predicted"/>
<reference evidence="2 3" key="1">
    <citation type="submission" date="2015-10" db="EMBL/GenBank/DDBJ databases">
        <title>Draft genome sequence of Streptomyces griseoruber DSM 40281, type strain for the species Streptomyces griseoruber.</title>
        <authorList>
            <person name="Ruckert C."/>
            <person name="Winkler A."/>
            <person name="Kalinowski J."/>
            <person name="Kampfer P."/>
            <person name="Glaeser S."/>
        </authorList>
    </citation>
    <scope>NUCLEOTIDE SEQUENCE [LARGE SCALE GENOMIC DNA]</scope>
    <source>
        <strain evidence="2 3">DSM 40281</strain>
    </source>
</reference>
<dbReference type="AlphaFoldDB" id="A0A101SPT6"/>
<dbReference type="InterPro" id="IPR036388">
    <property type="entry name" value="WH-like_DNA-bd_sf"/>
</dbReference>
<evidence type="ECO:0000313" key="2">
    <source>
        <dbReference type="EMBL" id="KUN78024.1"/>
    </source>
</evidence>
<dbReference type="EMBL" id="LMWW01000055">
    <property type="protein sequence ID" value="KUN78024.1"/>
    <property type="molecule type" value="Genomic_DNA"/>
</dbReference>
<dbReference type="GO" id="GO:0006950">
    <property type="term" value="P:response to stress"/>
    <property type="evidence" value="ECO:0007669"/>
    <property type="project" value="TreeGrafter"/>
</dbReference>
<dbReference type="Proteomes" id="UP000052982">
    <property type="component" value="Unassembled WGS sequence"/>
</dbReference>
<organism evidence="2 3">
    <name type="scientific">Streptomyces griseoruber</name>
    <dbReference type="NCBI Taxonomy" id="1943"/>
    <lineage>
        <taxon>Bacteria</taxon>
        <taxon>Bacillati</taxon>
        <taxon>Actinomycetota</taxon>
        <taxon>Actinomycetes</taxon>
        <taxon>Kitasatosporales</taxon>
        <taxon>Streptomycetaceae</taxon>
        <taxon>Streptomyces</taxon>
    </lineage>
</organism>
<name>A0A101SPT6_9ACTN</name>
<protein>
    <submittedName>
        <fullName evidence="2">MarR family transcriptional regulator</fullName>
    </submittedName>
</protein>
<dbReference type="InterPro" id="IPR039422">
    <property type="entry name" value="MarR/SlyA-like"/>
</dbReference>
<dbReference type="InterPro" id="IPR000835">
    <property type="entry name" value="HTH_MarR-typ"/>
</dbReference>
<dbReference type="PANTHER" id="PTHR33164">
    <property type="entry name" value="TRANSCRIPTIONAL REGULATOR, MARR FAMILY"/>
    <property type="match status" value="1"/>
</dbReference>
<evidence type="ECO:0000259" key="1">
    <source>
        <dbReference type="PROSITE" id="PS50995"/>
    </source>
</evidence>
<dbReference type="PROSITE" id="PS50995">
    <property type="entry name" value="HTH_MARR_2"/>
    <property type="match status" value="1"/>
</dbReference>
<dbReference type="Pfam" id="PF12802">
    <property type="entry name" value="MarR_2"/>
    <property type="match status" value="1"/>
</dbReference>
<accession>A0A101SPT6</accession>
<dbReference type="PANTHER" id="PTHR33164:SF57">
    <property type="entry name" value="MARR-FAMILY TRANSCRIPTIONAL REGULATOR"/>
    <property type="match status" value="1"/>
</dbReference>
<keyword evidence="3" id="KW-1185">Reference proteome</keyword>
<dbReference type="InterPro" id="IPR036390">
    <property type="entry name" value="WH_DNA-bd_sf"/>
</dbReference>
<sequence length="165" mass="18462">MPGADKETAAIERAVVALRRAQRRRNLARLSERRGERRGEHAALPDGVFDLLDAVESATERGEPLTVTEAAAALAVDQPRASRLAAQALEAGLLRREADQRDGRRSLLTLTADGRTALARLHDFRHRVVTETVADWPAEDREALARLLTRFVRDFTHLTERPERD</sequence>
<dbReference type="SMART" id="SM00347">
    <property type="entry name" value="HTH_MARR"/>
    <property type="match status" value="1"/>
</dbReference>
<feature type="domain" description="HTH marR-type" evidence="1">
    <location>
        <begin position="11"/>
        <end position="153"/>
    </location>
</feature>
<dbReference type="SUPFAM" id="SSF46785">
    <property type="entry name" value="Winged helix' DNA-binding domain"/>
    <property type="match status" value="1"/>
</dbReference>
<dbReference type="STRING" id="1943.AQJ64_32645"/>
<evidence type="ECO:0000313" key="3">
    <source>
        <dbReference type="Proteomes" id="UP000052982"/>
    </source>
</evidence>
<dbReference type="PRINTS" id="PR00598">
    <property type="entry name" value="HTHMARR"/>
</dbReference>
<dbReference type="Gene3D" id="1.10.10.10">
    <property type="entry name" value="Winged helix-like DNA-binding domain superfamily/Winged helix DNA-binding domain"/>
    <property type="match status" value="1"/>
</dbReference>